<keyword evidence="1" id="KW-0406">Ion transport</keyword>
<dbReference type="GO" id="GO:0034220">
    <property type="term" value="P:monoatomic ion transmembrane transport"/>
    <property type="evidence" value="ECO:0007669"/>
    <property type="project" value="UniProtKB-KW"/>
</dbReference>
<dbReference type="Proteomes" id="UP000238479">
    <property type="component" value="Chromosome 1"/>
</dbReference>
<feature type="transmembrane region" description="Helical" evidence="3">
    <location>
        <begin position="26"/>
        <end position="46"/>
    </location>
</feature>
<keyword evidence="2 5" id="KW-0407">Ion channel</keyword>
<evidence type="ECO:0000259" key="4">
    <source>
        <dbReference type="PROSITE" id="PS50042"/>
    </source>
</evidence>
<keyword evidence="3" id="KW-0812">Transmembrane</keyword>
<gene>
    <name evidence="5" type="ORF">RchiOBHm_Chr1g0363991</name>
</gene>
<feature type="transmembrane region" description="Helical" evidence="3">
    <location>
        <begin position="269"/>
        <end position="287"/>
    </location>
</feature>
<dbReference type="STRING" id="74649.A0A2P6SJM0"/>
<accession>A0A2P6SJM0</accession>
<keyword evidence="1" id="KW-0813">Transport</keyword>
<keyword evidence="3" id="KW-1133">Transmembrane helix</keyword>
<protein>
    <submittedName>
        <fullName evidence="5">Putative potassium channel, voltage-dependent, EAG</fullName>
    </submittedName>
</protein>
<dbReference type="PROSITE" id="PS50042">
    <property type="entry name" value="CNMP_BINDING_3"/>
    <property type="match status" value="1"/>
</dbReference>
<proteinExistence type="predicted"/>
<dbReference type="PANTHER" id="PTHR45651">
    <property type="entry name" value="CYCLIC NUCLEOTIDE-GATED ION CHANNEL 15-RELATED-RELATED"/>
    <property type="match status" value="1"/>
</dbReference>
<feature type="transmembrane region" description="Helical" evidence="3">
    <location>
        <begin position="150"/>
        <end position="170"/>
    </location>
</feature>
<dbReference type="InterPro" id="IPR014710">
    <property type="entry name" value="RmlC-like_jellyroll"/>
</dbReference>
<dbReference type="CDD" id="cd00038">
    <property type="entry name" value="CAP_ED"/>
    <property type="match status" value="1"/>
</dbReference>
<name>A0A2P6SJM0_ROSCH</name>
<dbReference type="EMBL" id="PDCK01000039">
    <property type="protein sequence ID" value="PRQ58869.1"/>
    <property type="molecule type" value="Genomic_DNA"/>
</dbReference>
<dbReference type="PANTHER" id="PTHR45651:SF68">
    <property type="entry name" value="ION TRANSPORT DOMAIN-CONTAINING PROTEIN"/>
    <property type="match status" value="1"/>
</dbReference>
<dbReference type="Gene3D" id="2.60.120.10">
    <property type="entry name" value="Jelly Rolls"/>
    <property type="match status" value="1"/>
</dbReference>
<dbReference type="InterPro" id="IPR018490">
    <property type="entry name" value="cNMP-bd_dom_sf"/>
</dbReference>
<evidence type="ECO:0000256" key="3">
    <source>
        <dbReference type="SAM" id="Phobius"/>
    </source>
</evidence>
<dbReference type="OMA" id="HWISSHW"/>
<evidence type="ECO:0000313" key="5">
    <source>
        <dbReference type="EMBL" id="PRQ58869.1"/>
    </source>
</evidence>
<keyword evidence="1" id="KW-1071">Ligand-gated ion channel</keyword>
<dbReference type="AlphaFoldDB" id="A0A2P6SJM0"/>
<dbReference type="SUPFAM" id="SSF51206">
    <property type="entry name" value="cAMP-binding domain-like"/>
    <property type="match status" value="1"/>
</dbReference>
<evidence type="ECO:0000256" key="1">
    <source>
        <dbReference type="ARBA" id="ARBA00023286"/>
    </source>
</evidence>
<dbReference type="InterPro" id="IPR000595">
    <property type="entry name" value="cNMP-bd_dom"/>
</dbReference>
<evidence type="ECO:0000256" key="2">
    <source>
        <dbReference type="ARBA" id="ARBA00023303"/>
    </source>
</evidence>
<keyword evidence="3" id="KW-0472">Membrane</keyword>
<dbReference type="GO" id="GO:0016020">
    <property type="term" value="C:membrane"/>
    <property type="evidence" value="ECO:0007669"/>
    <property type="project" value="UniProtKB-SubCell"/>
</dbReference>
<dbReference type="Gramene" id="PRQ58869">
    <property type="protein sequence ID" value="PRQ58869"/>
    <property type="gene ID" value="RchiOBHm_Chr1g0363991"/>
</dbReference>
<organism evidence="5 6">
    <name type="scientific">Rosa chinensis</name>
    <name type="common">China rose</name>
    <dbReference type="NCBI Taxonomy" id="74649"/>
    <lineage>
        <taxon>Eukaryota</taxon>
        <taxon>Viridiplantae</taxon>
        <taxon>Streptophyta</taxon>
        <taxon>Embryophyta</taxon>
        <taxon>Tracheophyta</taxon>
        <taxon>Spermatophyta</taxon>
        <taxon>Magnoliopsida</taxon>
        <taxon>eudicotyledons</taxon>
        <taxon>Gunneridae</taxon>
        <taxon>Pentapetalae</taxon>
        <taxon>rosids</taxon>
        <taxon>fabids</taxon>
        <taxon>Rosales</taxon>
        <taxon>Rosaceae</taxon>
        <taxon>Rosoideae</taxon>
        <taxon>Rosoideae incertae sedis</taxon>
        <taxon>Rosa</taxon>
    </lineage>
</organism>
<keyword evidence="6" id="KW-1185">Reference proteome</keyword>
<dbReference type="SUPFAM" id="SSF81324">
    <property type="entry name" value="Voltage-gated potassium channels"/>
    <property type="match status" value="1"/>
</dbReference>
<evidence type="ECO:0000313" key="6">
    <source>
        <dbReference type="Proteomes" id="UP000238479"/>
    </source>
</evidence>
<comment type="caution">
    <text evidence="5">The sequence shown here is derived from an EMBL/GenBank/DDBJ whole genome shotgun (WGS) entry which is preliminary data.</text>
</comment>
<reference evidence="5 6" key="1">
    <citation type="journal article" date="2018" name="Nat. Genet.">
        <title>The Rosa genome provides new insights in the design of modern roses.</title>
        <authorList>
            <person name="Bendahmane M."/>
        </authorList>
    </citation>
    <scope>NUCLEOTIDE SEQUENCE [LARGE SCALE GENOMIC DNA]</scope>
    <source>
        <strain evidence="6">cv. Old Blush</strain>
    </source>
</reference>
<feature type="domain" description="Cyclic nucleotide-binding" evidence="4">
    <location>
        <begin position="293"/>
        <end position="386"/>
    </location>
</feature>
<sequence length="443" mass="50493">MKTIFVKLGVIRELVRLLFHWISSHWKIIFVISCVLAVLMDPLFLYTPIMNHDLNHEIKCLGIDKKLYNVATGLRSVTDLSYLVDIFAQIVVLVFFTKARDWISLNLIRKIVMNCLVLLQYIPRILRIHFLCKELKETLHGEVGLWVKGVFNFLLYLLSSHVLGALWYFYGIQKMTTCWQYSCQENRCEPLVFDCDYEFRDSTLLKWCPIKPPNATIFDFGIFIGVLQSDISGSKNFVKKFLNCFSWGVRNLSSLGSNLEASSDTGENLFTAAISVIGLLLFLYLIGNLQVPKLQNMDEMVLQEMCKHLKPMSYSANSYIIREKEPLDIMLLIMDGAVKVESSINEFASTMCERGDLCGEELVDWASDPLFPTILPFSTITVQAMNNVEARVLTASDLNTVVSLFWQHFSEGVFAPPPDLVRFNRLGLGNLPQLISALHLESV</sequence>